<reference evidence="3" key="2">
    <citation type="journal article" date="2024" name="Plant">
        <title>Genomic evolution and insights into agronomic trait innovations of Sesamum species.</title>
        <authorList>
            <person name="Miao H."/>
            <person name="Wang L."/>
            <person name="Qu L."/>
            <person name="Liu H."/>
            <person name="Sun Y."/>
            <person name="Le M."/>
            <person name="Wang Q."/>
            <person name="Wei S."/>
            <person name="Zheng Y."/>
            <person name="Lin W."/>
            <person name="Duan Y."/>
            <person name="Cao H."/>
            <person name="Xiong S."/>
            <person name="Wang X."/>
            <person name="Wei L."/>
            <person name="Li C."/>
            <person name="Ma Q."/>
            <person name="Ju M."/>
            <person name="Zhao R."/>
            <person name="Li G."/>
            <person name="Mu C."/>
            <person name="Tian Q."/>
            <person name="Mei H."/>
            <person name="Zhang T."/>
            <person name="Gao T."/>
            <person name="Zhang H."/>
        </authorList>
    </citation>
    <scope>NUCLEOTIDE SEQUENCE</scope>
    <source>
        <strain evidence="3">KEN8</strain>
    </source>
</reference>
<evidence type="ECO:0000256" key="1">
    <source>
        <dbReference type="SAM" id="MobiDB-lite"/>
    </source>
</evidence>
<dbReference type="EMBL" id="JACGWM010000010">
    <property type="protein sequence ID" value="KAL0347663.1"/>
    <property type="molecule type" value="Genomic_DNA"/>
</dbReference>
<gene>
    <name evidence="3" type="ORF">Scaly_1782300</name>
</gene>
<protein>
    <submittedName>
        <fullName evidence="3">Copia protein</fullName>
    </submittedName>
</protein>
<evidence type="ECO:0000313" key="3">
    <source>
        <dbReference type="EMBL" id="KAL0347663.1"/>
    </source>
</evidence>
<name>A0AAW2NXX5_9LAMI</name>
<evidence type="ECO:0000259" key="2">
    <source>
        <dbReference type="Pfam" id="PF07727"/>
    </source>
</evidence>
<proteinExistence type="predicted"/>
<reference evidence="3" key="1">
    <citation type="submission" date="2020-06" db="EMBL/GenBank/DDBJ databases">
        <authorList>
            <person name="Li T."/>
            <person name="Hu X."/>
            <person name="Zhang T."/>
            <person name="Song X."/>
            <person name="Zhang H."/>
            <person name="Dai N."/>
            <person name="Sheng W."/>
            <person name="Hou X."/>
            <person name="Wei L."/>
        </authorList>
    </citation>
    <scope>NUCLEOTIDE SEQUENCE</scope>
    <source>
        <strain evidence="3">KEN8</strain>
        <tissue evidence="3">Leaf</tissue>
    </source>
</reference>
<dbReference type="InterPro" id="IPR013103">
    <property type="entry name" value="RVT_2"/>
</dbReference>
<dbReference type="AlphaFoldDB" id="A0AAW2NXX5"/>
<dbReference type="Pfam" id="PF07727">
    <property type="entry name" value="RVT_2"/>
    <property type="match status" value="1"/>
</dbReference>
<organism evidence="3">
    <name type="scientific">Sesamum calycinum</name>
    <dbReference type="NCBI Taxonomy" id="2727403"/>
    <lineage>
        <taxon>Eukaryota</taxon>
        <taxon>Viridiplantae</taxon>
        <taxon>Streptophyta</taxon>
        <taxon>Embryophyta</taxon>
        <taxon>Tracheophyta</taxon>
        <taxon>Spermatophyta</taxon>
        <taxon>Magnoliopsida</taxon>
        <taxon>eudicotyledons</taxon>
        <taxon>Gunneridae</taxon>
        <taxon>Pentapetalae</taxon>
        <taxon>asterids</taxon>
        <taxon>lamiids</taxon>
        <taxon>Lamiales</taxon>
        <taxon>Pedaliaceae</taxon>
        <taxon>Sesamum</taxon>
    </lineage>
</organism>
<accession>A0AAW2NXX5</accession>
<comment type="caution">
    <text evidence="3">The sequence shown here is derived from an EMBL/GenBank/DDBJ whole genome shotgun (WGS) entry which is preliminary data.</text>
</comment>
<feature type="domain" description="Reverse transcriptase Ty1/copia-type" evidence="2">
    <location>
        <begin position="145"/>
        <end position="201"/>
    </location>
</feature>
<feature type="region of interest" description="Disordered" evidence="1">
    <location>
        <begin position="59"/>
        <end position="84"/>
    </location>
</feature>
<sequence>MIFFRGSSHEERVTFKKWLEGKPKGEVLISKAKGERAGRWNRKKEKRKTVTATDIALSSPDAPVQMGKGKGKGTTPLSTPIVPADGIPVHRRSAKVPQPPDRKGFLGLTGQLNNNPRTYTEVRLDINLDKWLEAVRFEMASMGSNKVSTLVDPPKGVKFIGCKWVYRRKLRAYVEVTIFKARLMAKGYTQGCGVDFKGTYSW</sequence>